<protein>
    <submittedName>
        <fullName evidence="1">Uncharacterized protein</fullName>
    </submittedName>
</protein>
<evidence type="ECO:0000313" key="1">
    <source>
        <dbReference type="EMBL" id="SEF60588.1"/>
    </source>
</evidence>
<proteinExistence type="predicted"/>
<gene>
    <name evidence="1" type="ORF">SAMN05660865_00604</name>
</gene>
<name>A0A1H5TEF5_9CLOT</name>
<organism evidence="1 2">
    <name type="scientific">Caloramator fervidus</name>
    <dbReference type="NCBI Taxonomy" id="29344"/>
    <lineage>
        <taxon>Bacteria</taxon>
        <taxon>Bacillati</taxon>
        <taxon>Bacillota</taxon>
        <taxon>Clostridia</taxon>
        <taxon>Eubacteriales</taxon>
        <taxon>Clostridiaceae</taxon>
        <taxon>Caloramator</taxon>
    </lineage>
</organism>
<dbReference type="RefSeq" id="WP_103895606.1">
    <property type="nucleotide sequence ID" value="NZ_FNUK01000005.1"/>
</dbReference>
<reference evidence="2" key="1">
    <citation type="submission" date="2016-10" db="EMBL/GenBank/DDBJ databases">
        <authorList>
            <person name="Varghese N."/>
            <person name="Submissions S."/>
        </authorList>
    </citation>
    <scope>NUCLEOTIDE SEQUENCE [LARGE SCALE GENOMIC DNA]</scope>
    <source>
        <strain evidence="2">DSM 5463</strain>
    </source>
</reference>
<accession>A0A1H5TEF5</accession>
<dbReference type="Proteomes" id="UP000242850">
    <property type="component" value="Unassembled WGS sequence"/>
</dbReference>
<dbReference type="AlphaFoldDB" id="A0A1H5TEF5"/>
<keyword evidence="2" id="KW-1185">Reference proteome</keyword>
<dbReference type="Pfam" id="PF20124">
    <property type="entry name" value="DUF6514"/>
    <property type="match status" value="1"/>
</dbReference>
<sequence>MRIKNELCHCYVVADNFKNILYRYYLVETSKLINFKDKYVNVVGYGICITSEQVKDEGNILLEEEMIEFISPYKNKVEDLIDKLAKNQVSPVHLIDVVGELCDRWVDDFEKDLNEKYIKYAIA</sequence>
<dbReference type="InterPro" id="IPR017016">
    <property type="entry name" value="UCP033595"/>
</dbReference>
<dbReference type="EMBL" id="FNUK01000005">
    <property type="protein sequence ID" value="SEF60588.1"/>
    <property type="molecule type" value="Genomic_DNA"/>
</dbReference>
<evidence type="ECO:0000313" key="2">
    <source>
        <dbReference type="Proteomes" id="UP000242850"/>
    </source>
</evidence>
<dbReference type="OrthoDB" id="1954979at2"/>